<dbReference type="KEGG" id="tab:CIG75_03405"/>
<dbReference type="GO" id="GO:0003677">
    <property type="term" value="F:DNA binding"/>
    <property type="evidence" value="ECO:0007669"/>
    <property type="project" value="UniProtKB-KW"/>
</dbReference>
<dbReference type="SUPFAM" id="SSF52172">
    <property type="entry name" value="CheY-like"/>
    <property type="match status" value="1"/>
</dbReference>
<evidence type="ECO:0000256" key="5">
    <source>
        <dbReference type="PROSITE-ProRule" id="PRU00169"/>
    </source>
</evidence>
<dbReference type="PANTHER" id="PTHR43214:SF37">
    <property type="entry name" value="TRANSCRIPTIONAL REGULATORY PROTEIN YDFI"/>
    <property type="match status" value="1"/>
</dbReference>
<evidence type="ECO:0000256" key="2">
    <source>
        <dbReference type="ARBA" id="ARBA00023015"/>
    </source>
</evidence>
<dbReference type="PANTHER" id="PTHR43214">
    <property type="entry name" value="TWO-COMPONENT RESPONSE REGULATOR"/>
    <property type="match status" value="1"/>
</dbReference>
<keyword evidence="2" id="KW-0805">Transcription regulation</keyword>
<dbReference type="Gene3D" id="3.40.50.2300">
    <property type="match status" value="1"/>
</dbReference>
<dbReference type="CDD" id="cd06170">
    <property type="entry name" value="LuxR_C_like"/>
    <property type="match status" value="1"/>
</dbReference>
<accession>A0A223CXT1</accession>
<dbReference type="PROSITE" id="PS50043">
    <property type="entry name" value="HTH_LUXR_2"/>
    <property type="match status" value="1"/>
</dbReference>
<gene>
    <name evidence="8" type="ORF">CIG75_03405</name>
</gene>
<dbReference type="InterPro" id="IPR001789">
    <property type="entry name" value="Sig_transdc_resp-reg_receiver"/>
</dbReference>
<dbReference type="Pfam" id="PF00196">
    <property type="entry name" value="GerE"/>
    <property type="match status" value="1"/>
</dbReference>
<evidence type="ECO:0000256" key="3">
    <source>
        <dbReference type="ARBA" id="ARBA00023125"/>
    </source>
</evidence>
<dbReference type="PRINTS" id="PR00038">
    <property type="entry name" value="HTHLUXR"/>
</dbReference>
<dbReference type="InterPro" id="IPR058245">
    <property type="entry name" value="NreC/VraR/RcsB-like_REC"/>
</dbReference>
<name>A0A223CXT1_9BACL</name>
<dbReference type="SUPFAM" id="SSF46894">
    <property type="entry name" value="C-terminal effector domain of the bipartite response regulators"/>
    <property type="match status" value="1"/>
</dbReference>
<dbReference type="EMBL" id="CP022657">
    <property type="protein sequence ID" value="ASS74128.1"/>
    <property type="molecule type" value="Genomic_DNA"/>
</dbReference>
<evidence type="ECO:0000256" key="1">
    <source>
        <dbReference type="ARBA" id="ARBA00022553"/>
    </source>
</evidence>
<feature type="domain" description="HTH luxR-type" evidence="6">
    <location>
        <begin position="148"/>
        <end position="213"/>
    </location>
</feature>
<keyword evidence="9" id="KW-1185">Reference proteome</keyword>
<feature type="modified residue" description="4-aspartylphosphate" evidence="5">
    <location>
        <position position="55"/>
    </location>
</feature>
<evidence type="ECO:0000256" key="4">
    <source>
        <dbReference type="ARBA" id="ARBA00023163"/>
    </source>
</evidence>
<dbReference type="SMART" id="SM00448">
    <property type="entry name" value="REC"/>
    <property type="match status" value="1"/>
</dbReference>
<dbReference type="InterPro" id="IPR000792">
    <property type="entry name" value="Tscrpt_reg_LuxR_C"/>
</dbReference>
<keyword evidence="4" id="KW-0804">Transcription</keyword>
<proteinExistence type="predicted"/>
<protein>
    <submittedName>
        <fullName evidence="8">DNA-binding response regulator</fullName>
    </submittedName>
</protein>
<dbReference type="RefSeq" id="WP_094235387.1">
    <property type="nucleotide sequence ID" value="NZ_CP022657.1"/>
</dbReference>
<dbReference type="Pfam" id="PF00072">
    <property type="entry name" value="Response_reg"/>
    <property type="match status" value="1"/>
</dbReference>
<keyword evidence="1 5" id="KW-0597">Phosphoprotein</keyword>
<organism evidence="8 9">
    <name type="scientific">Tumebacillus algifaecis</name>
    <dbReference type="NCBI Taxonomy" id="1214604"/>
    <lineage>
        <taxon>Bacteria</taxon>
        <taxon>Bacillati</taxon>
        <taxon>Bacillota</taxon>
        <taxon>Bacilli</taxon>
        <taxon>Bacillales</taxon>
        <taxon>Alicyclobacillaceae</taxon>
        <taxon>Tumebacillus</taxon>
    </lineage>
</organism>
<dbReference type="SMART" id="SM00421">
    <property type="entry name" value="HTH_LUXR"/>
    <property type="match status" value="1"/>
</dbReference>
<dbReference type="InterPro" id="IPR039420">
    <property type="entry name" value="WalR-like"/>
</dbReference>
<evidence type="ECO:0000259" key="6">
    <source>
        <dbReference type="PROSITE" id="PS50043"/>
    </source>
</evidence>
<dbReference type="CDD" id="cd17535">
    <property type="entry name" value="REC_NarL-like"/>
    <property type="match status" value="1"/>
</dbReference>
<evidence type="ECO:0000313" key="8">
    <source>
        <dbReference type="EMBL" id="ASS74128.1"/>
    </source>
</evidence>
<dbReference type="Proteomes" id="UP000214688">
    <property type="component" value="Chromosome"/>
</dbReference>
<dbReference type="AlphaFoldDB" id="A0A223CXT1"/>
<dbReference type="OrthoDB" id="9779069at2"/>
<dbReference type="GO" id="GO:0006355">
    <property type="term" value="P:regulation of DNA-templated transcription"/>
    <property type="evidence" value="ECO:0007669"/>
    <property type="project" value="InterPro"/>
</dbReference>
<dbReference type="InterPro" id="IPR016032">
    <property type="entry name" value="Sig_transdc_resp-reg_C-effctor"/>
</dbReference>
<reference evidence="8 9" key="1">
    <citation type="journal article" date="2015" name="Int. J. Syst. Evol. Microbiol.">
        <title>Tumebacillus algifaecis sp. nov., isolated from decomposing algal scum.</title>
        <authorList>
            <person name="Wu Y.F."/>
            <person name="Zhang B."/>
            <person name="Xing P."/>
            <person name="Wu Q.L."/>
            <person name="Liu S.J."/>
        </authorList>
    </citation>
    <scope>NUCLEOTIDE SEQUENCE [LARGE SCALE GENOMIC DNA]</scope>
    <source>
        <strain evidence="8 9">THMBR28</strain>
    </source>
</reference>
<feature type="domain" description="Response regulatory" evidence="7">
    <location>
        <begin position="4"/>
        <end position="121"/>
    </location>
</feature>
<dbReference type="GO" id="GO:0000160">
    <property type="term" value="P:phosphorelay signal transduction system"/>
    <property type="evidence" value="ECO:0007669"/>
    <property type="project" value="InterPro"/>
</dbReference>
<dbReference type="InterPro" id="IPR011006">
    <property type="entry name" value="CheY-like_superfamily"/>
</dbReference>
<evidence type="ECO:0000259" key="7">
    <source>
        <dbReference type="PROSITE" id="PS50110"/>
    </source>
</evidence>
<sequence length="218" mass="24255">MSIRLLIADDHAIVRSGLSMLLGAQSDMEVIGTAADGKEAFDKALELRPDIVLMDLSMPPGENGLSATARLKEAAPQIDILVLTMHDDEEYLFRVLQAGASGYILKSAPDLDLINAIRTVHVGAAYLHPTATKSLITEFLQRVQKGQDVENFHVLTDREQEILQYIAKGYSNKEIAEQLIVSVKTVETHKAKIMEKLQMRTRPELVRYALKKGLLDFE</sequence>
<keyword evidence="3 8" id="KW-0238">DNA-binding</keyword>
<evidence type="ECO:0000313" key="9">
    <source>
        <dbReference type="Proteomes" id="UP000214688"/>
    </source>
</evidence>
<dbReference type="PROSITE" id="PS50110">
    <property type="entry name" value="RESPONSE_REGULATORY"/>
    <property type="match status" value="1"/>
</dbReference>